<gene>
    <name evidence="2" type="ordered locus">HRM2_25540</name>
</gene>
<reference evidence="2 3" key="1">
    <citation type="journal article" date="2009" name="Environ. Microbiol.">
        <title>Genome sequence of Desulfobacterium autotrophicum HRM2, a marine sulfate reducer oxidizing organic carbon completely to carbon dioxide.</title>
        <authorList>
            <person name="Strittmatter A.W."/>
            <person name="Liesegang H."/>
            <person name="Rabus R."/>
            <person name="Decker I."/>
            <person name="Amann J."/>
            <person name="Andres S."/>
            <person name="Henne A."/>
            <person name="Fricke W.F."/>
            <person name="Martinez-Arias R."/>
            <person name="Bartels D."/>
            <person name="Goesmann A."/>
            <person name="Krause L."/>
            <person name="Puehler A."/>
            <person name="Klenk H.P."/>
            <person name="Richter M."/>
            <person name="Schuler M."/>
            <person name="Gloeckner F.O."/>
            <person name="Meyerdierks A."/>
            <person name="Gottschalk G."/>
            <person name="Amann R."/>
        </authorList>
    </citation>
    <scope>NUCLEOTIDE SEQUENCE [LARGE SCALE GENOMIC DNA]</scope>
    <source>
        <strain evidence="3">ATCC 43914 / DSM 3382 / HRM2</strain>
    </source>
</reference>
<keyword evidence="3" id="KW-1185">Reference proteome</keyword>
<organism evidence="2 3">
    <name type="scientific">Desulforapulum autotrophicum (strain ATCC 43914 / DSM 3382 / VKM B-1955 / HRM2)</name>
    <name type="common">Desulfobacterium autotrophicum</name>
    <dbReference type="NCBI Taxonomy" id="177437"/>
    <lineage>
        <taxon>Bacteria</taxon>
        <taxon>Pseudomonadati</taxon>
        <taxon>Thermodesulfobacteriota</taxon>
        <taxon>Desulfobacteria</taxon>
        <taxon>Desulfobacterales</taxon>
        <taxon>Desulfobacteraceae</taxon>
        <taxon>Desulforapulum</taxon>
    </lineage>
</organism>
<evidence type="ECO:0000313" key="3">
    <source>
        <dbReference type="Proteomes" id="UP000000442"/>
    </source>
</evidence>
<accession>C0QGZ9</accession>
<dbReference type="AlphaFoldDB" id="C0QGZ9"/>
<evidence type="ECO:0000256" key="1">
    <source>
        <dbReference type="SAM" id="SignalP"/>
    </source>
</evidence>
<sequence>MNKLLSVMTALAMIAGLTSTVFAAEQDWRTPFIAALQDGKTATMAKGEGLAYTAPEEVVLKEAVSKAMEQDAPACECMKMAIDLEYNPYSVLKSIYSVGGNVTLDQLCMCATEAGIMKAIIAKAAVDALSPTGEALFDRDEIAQCQCLRGEEGLAYTPPPEEGLPYTAPIAPLQSVSADTGRTRTFASPTVPTI</sequence>
<evidence type="ECO:0000313" key="2">
    <source>
        <dbReference type="EMBL" id="ACN15648.1"/>
    </source>
</evidence>
<dbReference type="RefSeq" id="WP_015904412.1">
    <property type="nucleotide sequence ID" value="NC_012108.1"/>
</dbReference>
<evidence type="ECO:0008006" key="4">
    <source>
        <dbReference type="Google" id="ProtNLM"/>
    </source>
</evidence>
<keyword evidence="1" id="KW-0732">Signal</keyword>
<dbReference type="EMBL" id="CP001087">
    <property type="protein sequence ID" value="ACN15648.1"/>
    <property type="molecule type" value="Genomic_DNA"/>
</dbReference>
<proteinExistence type="predicted"/>
<dbReference type="eggNOG" id="ENOG5033N11">
    <property type="taxonomic scope" value="Bacteria"/>
</dbReference>
<dbReference type="HOGENOM" id="CLU_1400516_0_0_7"/>
<dbReference type="Proteomes" id="UP000000442">
    <property type="component" value="Chromosome"/>
</dbReference>
<dbReference type="OrthoDB" id="9847957at2"/>
<feature type="signal peptide" evidence="1">
    <location>
        <begin position="1"/>
        <end position="23"/>
    </location>
</feature>
<dbReference type="KEGG" id="dat:HRM2_25540"/>
<protein>
    <recommendedName>
        <fullName evidence="4">DUF4476 domain-containing protein</fullName>
    </recommendedName>
</protein>
<feature type="chain" id="PRO_5002900583" description="DUF4476 domain-containing protein" evidence="1">
    <location>
        <begin position="24"/>
        <end position="194"/>
    </location>
</feature>
<dbReference type="STRING" id="177437.HRM2_25540"/>
<name>C0QGZ9_DESAH</name>